<dbReference type="Pfam" id="PF00892">
    <property type="entry name" value="EamA"/>
    <property type="match status" value="2"/>
</dbReference>
<name>A0A1M7YES9_9BACT</name>
<keyword evidence="5 6" id="KW-0472">Membrane</keyword>
<dbReference type="Proteomes" id="UP000184603">
    <property type="component" value="Unassembled WGS sequence"/>
</dbReference>
<feature type="transmembrane region" description="Helical" evidence="6">
    <location>
        <begin position="129"/>
        <end position="147"/>
    </location>
</feature>
<evidence type="ECO:0000256" key="4">
    <source>
        <dbReference type="ARBA" id="ARBA00022989"/>
    </source>
</evidence>
<feature type="transmembrane region" description="Helical" evidence="6">
    <location>
        <begin position="245"/>
        <end position="264"/>
    </location>
</feature>
<feature type="transmembrane region" description="Helical" evidence="6">
    <location>
        <begin position="40"/>
        <end position="59"/>
    </location>
</feature>
<dbReference type="AlphaFoldDB" id="A0A1M7YES9"/>
<accession>A0A1M7YES9</accession>
<comment type="subcellular location">
    <subcellularLocation>
        <location evidence="1">Cell membrane</location>
        <topology evidence="1">Multi-pass membrane protein</topology>
    </subcellularLocation>
</comment>
<feature type="transmembrane region" description="Helical" evidence="6">
    <location>
        <begin position="153"/>
        <end position="173"/>
    </location>
</feature>
<dbReference type="SUPFAM" id="SSF103481">
    <property type="entry name" value="Multidrug resistance efflux transporter EmrE"/>
    <property type="match status" value="2"/>
</dbReference>
<keyword evidence="2" id="KW-1003">Cell membrane</keyword>
<sequence length="296" mass="31655">MLLASFCCLLWGSAYPAIKQGYSLFAIASHDVPAQMLFAGLRFTLAGLMLLVASALLGWKLLLPGKEWLPVSVLGLTQTALQYVFFYIGIAFATGAKSSIMNATGTFFSVILAHFIYQNDRLSNRRIVGCAVGFGGVAAANYGPSIFQPDFTLAGEGSIVLAAFILSIAMIYGKMISQRINVIVMTGWQMTIGGLTLCLVGFWAGGQLHGFTPVSVALLGYMALLSSLAFGLWSTLLKHNPVGRVVIYNFLVPVFGVALSALFLHEAVFALKNLVALVLVCAGIWLVTAEKRSGLL</sequence>
<proteinExistence type="predicted"/>
<evidence type="ECO:0000313" key="9">
    <source>
        <dbReference type="Proteomes" id="UP000184603"/>
    </source>
</evidence>
<dbReference type="InterPro" id="IPR000620">
    <property type="entry name" value="EamA_dom"/>
</dbReference>
<gene>
    <name evidence="8" type="ORF">SAMN02745220_03864</name>
</gene>
<dbReference type="PANTHER" id="PTHR32322">
    <property type="entry name" value="INNER MEMBRANE TRANSPORTER"/>
    <property type="match status" value="1"/>
</dbReference>
<protein>
    <submittedName>
        <fullName evidence="8">Permease of the drug/metabolite transporter (DMT) superfamily</fullName>
    </submittedName>
</protein>
<dbReference type="EMBL" id="FRFE01000023">
    <property type="protein sequence ID" value="SHO51137.1"/>
    <property type="molecule type" value="Genomic_DNA"/>
</dbReference>
<organism evidence="8 9">
    <name type="scientific">Desulfopila aestuarii DSM 18488</name>
    <dbReference type="NCBI Taxonomy" id="1121416"/>
    <lineage>
        <taxon>Bacteria</taxon>
        <taxon>Pseudomonadati</taxon>
        <taxon>Thermodesulfobacteriota</taxon>
        <taxon>Desulfobulbia</taxon>
        <taxon>Desulfobulbales</taxon>
        <taxon>Desulfocapsaceae</taxon>
        <taxon>Desulfopila</taxon>
    </lineage>
</organism>
<evidence type="ECO:0000256" key="2">
    <source>
        <dbReference type="ARBA" id="ARBA00022475"/>
    </source>
</evidence>
<keyword evidence="9" id="KW-1185">Reference proteome</keyword>
<feature type="transmembrane region" description="Helical" evidence="6">
    <location>
        <begin position="99"/>
        <end position="117"/>
    </location>
</feature>
<feature type="domain" description="EamA" evidence="7">
    <location>
        <begin position="156"/>
        <end position="288"/>
    </location>
</feature>
<feature type="transmembrane region" description="Helical" evidence="6">
    <location>
        <begin position="210"/>
        <end position="233"/>
    </location>
</feature>
<feature type="transmembrane region" description="Helical" evidence="6">
    <location>
        <begin position="270"/>
        <end position="288"/>
    </location>
</feature>
<feature type="transmembrane region" description="Helical" evidence="6">
    <location>
        <begin position="180"/>
        <end position="204"/>
    </location>
</feature>
<keyword evidence="3 6" id="KW-0812">Transmembrane</keyword>
<reference evidence="8 9" key="1">
    <citation type="submission" date="2016-12" db="EMBL/GenBank/DDBJ databases">
        <authorList>
            <person name="Song W.-J."/>
            <person name="Kurnit D.M."/>
        </authorList>
    </citation>
    <scope>NUCLEOTIDE SEQUENCE [LARGE SCALE GENOMIC DNA]</scope>
    <source>
        <strain evidence="8 9">DSM 18488</strain>
    </source>
</reference>
<evidence type="ECO:0000256" key="6">
    <source>
        <dbReference type="SAM" id="Phobius"/>
    </source>
</evidence>
<dbReference type="PANTHER" id="PTHR32322:SF18">
    <property type="entry name" value="S-ADENOSYLMETHIONINE_S-ADENOSYLHOMOCYSTEINE TRANSPORTER"/>
    <property type="match status" value="1"/>
</dbReference>
<dbReference type="GO" id="GO:0005886">
    <property type="term" value="C:plasma membrane"/>
    <property type="evidence" value="ECO:0007669"/>
    <property type="project" value="UniProtKB-SubCell"/>
</dbReference>
<evidence type="ECO:0000256" key="3">
    <source>
        <dbReference type="ARBA" id="ARBA00022692"/>
    </source>
</evidence>
<keyword evidence="4 6" id="KW-1133">Transmembrane helix</keyword>
<evidence type="ECO:0000259" key="7">
    <source>
        <dbReference type="Pfam" id="PF00892"/>
    </source>
</evidence>
<feature type="domain" description="EamA" evidence="7">
    <location>
        <begin position="2"/>
        <end position="139"/>
    </location>
</feature>
<evidence type="ECO:0000256" key="5">
    <source>
        <dbReference type="ARBA" id="ARBA00023136"/>
    </source>
</evidence>
<dbReference type="InterPro" id="IPR050638">
    <property type="entry name" value="AA-Vitamin_Transporters"/>
</dbReference>
<evidence type="ECO:0000313" key="8">
    <source>
        <dbReference type="EMBL" id="SHO51137.1"/>
    </source>
</evidence>
<evidence type="ECO:0000256" key="1">
    <source>
        <dbReference type="ARBA" id="ARBA00004651"/>
    </source>
</evidence>
<feature type="transmembrane region" description="Helical" evidence="6">
    <location>
        <begin position="71"/>
        <end position="93"/>
    </location>
</feature>
<dbReference type="InterPro" id="IPR037185">
    <property type="entry name" value="EmrE-like"/>
</dbReference>